<protein>
    <submittedName>
        <fullName evidence="2">Uncharacterized protein</fullName>
    </submittedName>
</protein>
<feature type="compositionally biased region" description="Gly residues" evidence="1">
    <location>
        <begin position="90"/>
        <end position="100"/>
    </location>
</feature>
<name>A0A6G1E9M0_9ORYZ</name>
<feature type="compositionally biased region" description="Basic and acidic residues" evidence="1">
    <location>
        <begin position="74"/>
        <end position="86"/>
    </location>
</feature>
<gene>
    <name evidence="2" type="ORF">E2562_038935</name>
</gene>
<feature type="region of interest" description="Disordered" evidence="1">
    <location>
        <begin position="74"/>
        <end position="100"/>
    </location>
</feature>
<evidence type="ECO:0000313" key="3">
    <source>
        <dbReference type="Proteomes" id="UP000479710"/>
    </source>
</evidence>
<organism evidence="2 3">
    <name type="scientific">Oryza meyeriana var. granulata</name>
    <dbReference type="NCBI Taxonomy" id="110450"/>
    <lineage>
        <taxon>Eukaryota</taxon>
        <taxon>Viridiplantae</taxon>
        <taxon>Streptophyta</taxon>
        <taxon>Embryophyta</taxon>
        <taxon>Tracheophyta</taxon>
        <taxon>Spermatophyta</taxon>
        <taxon>Magnoliopsida</taxon>
        <taxon>Liliopsida</taxon>
        <taxon>Poales</taxon>
        <taxon>Poaceae</taxon>
        <taxon>BOP clade</taxon>
        <taxon>Oryzoideae</taxon>
        <taxon>Oryzeae</taxon>
        <taxon>Oryzinae</taxon>
        <taxon>Oryza</taxon>
        <taxon>Oryza meyeriana</taxon>
    </lineage>
</organism>
<dbReference type="AlphaFoldDB" id="A0A6G1E9M0"/>
<dbReference type="EMBL" id="SPHZ02000005">
    <property type="protein sequence ID" value="KAF0921132.1"/>
    <property type="molecule type" value="Genomic_DNA"/>
</dbReference>
<reference evidence="2 3" key="1">
    <citation type="submission" date="2019-11" db="EMBL/GenBank/DDBJ databases">
        <title>Whole genome sequence of Oryza granulata.</title>
        <authorList>
            <person name="Li W."/>
        </authorList>
    </citation>
    <scope>NUCLEOTIDE SEQUENCE [LARGE SCALE GENOMIC DNA]</scope>
    <source>
        <strain evidence="3">cv. Menghai</strain>
        <tissue evidence="2">Leaf</tissue>
    </source>
</reference>
<sequence>MIHPSHNSRSITSCFSGLERALAPREASPVFNLLVHIDNGYTCDRYREGGTVKVSYAGDPLVYGSSFRLGTRKAFDGGGERNERGPRVGRAGGSGSALGGGAKARLGAAGDRLAAGLARLGVVLLER</sequence>
<evidence type="ECO:0000256" key="1">
    <source>
        <dbReference type="SAM" id="MobiDB-lite"/>
    </source>
</evidence>
<evidence type="ECO:0000313" key="2">
    <source>
        <dbReference type="EMBL" id="KAF0921132.1"/>
    </source>
</evidence>
<comment type="caution">
    <text evidence="2">The sequence shown here is derived from an EMBL/GenBank/DDBJ whole genome shotgun (WGS) entry which is preliminary data.</text>
</comment>
<accession>A0A6G1E9M0</accession>
<proteinExistence type="predicted"/>
<dbReference type="Proteomes" id="UP000479710">
    <property type="component" value="Unassembled WGS sequence"/>
</dbReference>
<keyword evidence="3" id="KW-1185">Reference proteome</keyword>